<dbReference type="NCBIfam" id="NF045728">
    <property type="entry name" value="glycosyl_F510_1955"/>
    <property type="match status" value="1"/>
</dbReference>
<reference evidence="2 3" key="1">
    <citation type="submission" date="2024-06" db="EMBL/GenBank/DDBJ databases">
        <title>The Natural Products Discovery Center: Release of the First 8490 Sequenced Strains for Exploring Actinobacteria Biosynthetic Diversity.</title>
        <authorList>
            <person name="Kalkreuter E."/>
            <person name="Kautsar S.A."/>
            <person name="Yang D."/>
            <person name="Bader C.D."/>
            <person name="Teijaro C.N."/>
            <person name="Fluegel L."/>
            <person name="Davis C.M."/>
            <person name="Simpson J.R."/>
            <person name="Lauterbach L."/>
            <person name="Steele A.D."/>
            <person name="Gui C."/>
            <person name="Meng S."/>
            <person name="Li G."/>
            <person name="Viehrig K."/>
            <person name="Ye F."/>
            <person name="Su P."/>
            <person name="Kiefer A.F."/>
            <person name="Nichols A."/>
            <person name="Cepeda A.J."/>
            <person name="Yan W."/>
            <person name="Fan B."/>
            <person name="Jiang Y."/>
            <person name="Adhikari A."/>
            <person name="Zheng C.-J."/>
            <person name="Schuster L."/>
            <person name="Cowan T.M."/>
            <person name="Smanski M.J."/>
            <person name="Chevrette M.G."/>
            <person name="De Carvalho L.P.S."/>
            <person name="Shen B."/>
        </authorList>
    </citation>
    <scope>NUCLEOTIDE SEQUENCE [LARGE SCALE GENOMIC DNA]</scope>
    <source>
        <strain evidence="2 3">NPDC019708</strain>
    </source>
</reference>
<dbReference type="EMBL" id="JBEYBF010000032">
    <property type="protein sequence ID" value="MEU1956065.1"/>
    <property type="molecule type" value="Genomic_DNA"/>
</dbReference>
<dbReference type="Proteomes" id="UP001550628">
    <property type="component" value="Unassembled WGS sequence"/>
</dbReference>
<sequence length="205" mass="20856">MHGLHLDADGTLLAGTHTGLFTVDADGRTARIGKSDDDFMGLAGSPRDNHLFASGHPGPSSSQPNPLGLIESTDGGHTWTAKSLTRKVDFHALATDGDLLIGFDGVAGLLKSTDAGASWTAGARLGATALAITDTGVWAATGQGLQHSTDGGHTFTAVPDAPVLSLLSAAADGSLWGIDTAGAAWRNCTGGHGSSTRSSDRSKRW</sequence>
<dbReference type="InterPro" id="IPR054817">
    <property type="entry name" value="Glycosyl_F510_1955-like"/>
</dbReference>
<proteinExistence type="predicted"/>
<name>A0ABV2WYT8_9NOCA</name>
<evidence type="ECO:0000256" key="1">
    <source>
        <dbReference type="SAM" id="MobiDB-lite"/>
    </source>
</evidence>
<dbReference type="InterPro" id="IPR015943">
    <property type="entry name" value="WD40/YVTN_repeat-like_dom_sf"/>
</dbReference>
<dbReference type="CDD" id="cd15482">
    <property type="entry name" value="Sialidase_non-viral"/>
    <property type="match status" value="1"/>
</dbReference>
<feature type="region of interest" description="Disordered" evidence="1">
    <location>
        <begin position="46"/>
        <end position="65"/>
    </location>
</feature>
<gene>
    <name evidence="2" type="ORF">ABZ510_29960</name>
</gene>
<dbReference type="Gene3D" id="2.130.10.10">
    <property type="entry name" value="YVTN repeat-like/Quinoprotein amine dehydrogenase"/>
    <property type="match status" value="1"/>
</dbReference>
<comment type="caution">
    <text evidence="2">The sequence shown here is derived from an EMBL/GenBank/DDBJ whole genome shotgun (WGS) entry which is preliminary data.</text>
</comment>
<dbReference type="RefSeq" id="WP_356959425.1">
    <property type="nucleotide sequence ID" value="NZ_JBEYBD010000029.1"/>
</dbReference>
<evidence type="ECO:0000313" key="2">
    <source>
        <dbReference type="EMBL" id="MEU1956065.1"/>
    </source>
</evidence>
<protein>
    <submittedName>
        <fullName evidence="2">F510_1955 family glycosylhydrolase</fullName>
    </submittedName>
</protein>
<evidence type="ECO:0000313" key="3">
    <source>
        <dbReference type="Proteomes" id="UP001550628"/>
    </source>
</evidence>
<organism evidence="2 3">
    <name type="scientific">Nocardia rhamnosiphila</name>
    <dbReference type="NCBI Taxonomy" id="426716"/>
    <lineage>
        <taxon>Bacteria</taxon>
        <taxon>Bacillati</taxon>
        <taxon>Actinomycetota</taxon>
        <taxon>Actinomycetes</taxon>
        <taxon>Mycobacteriales</taxon>
        <taxon>Nocardiaceae</taxon>
        <taxon>Nocardia</taxon>
    </lineage>
</organism>
<accession>A0ABV2WYT8</accession>
<dbReference type="SUPFAM" id="SSF110296">
    <property type="entry name" value="Oligoxyloglucan reducing end-specific cellobiohydrolase"/>
    <property type="match status" value="1"/>
</dbReference>
<keyword evidence="3" id="KW-1185">Reference proteome</keyword>